<reference evidence="1" key="2">
    <citation type="journal article" date="2020" name="Nat. Commun.">
        <title>Large-scale genome sequencing of mycorrhizal fungi provides insights into the early evolution of symbiotic traits.</title>
        <authorList>
            <person name="Miyauchi S."/>
            <person name="Kiss E."/>
            <person name="Kuo A."/>
            <person name="Drula E."/>
            <person name="Kohler A."/>
            <person name="Sanchez-Garcia M."/>
            <person name="Morin E."/>
            <person name="Andreopoulos B."/>
            <person name="Barry K.W."/>
            <person name="Bonito G."/>
            <person name="Buee M."/>
            <person name="Carver A."/>
            <person name="Chen C."/>
            <person name="Cichocki N."/>
            <person name="Clum A."/>
            <person name="Culley D."/>
            <person name="Crous P.W."/>
            <person name="Fauchery L."/>
            <person name="Girlanda M."/>
            <person name="Hayes R.D."/>
            <person name="Keri Z."/>
            <person name="LaButti K."/>
            <person name="Lipzen A."/>
            <person name="Lombard V."/>
            <person name="Magnuson J."/>
            <person name="Maillard F."/>
            <person name="Murat C."/>
            <person name="Nolan M."/>
            <person name="Ohm R.A."/>
            <person name="Pangilinan J."/>
            <person name="Pereira M.F."/>
            <person name="Perotto S."/>
            <person name="Peter M."/>
            <person name="Pfister S."/>
            <person name="Riley R."/>
            <person name="Sitrit Y."/>
            <person name="Stielow J.B."/>
            <person name="Szollosi G."/>
            <person name="Zifcakova L."/>
            <person name="Stursova M."/>
            <person name="Spatafora J.W."/>
            <person name="Tedersoo L."/>
            <person name="Vaario L.M."/>
            <person name="Yamada A."/>
            <person name="Yan M."/>
            <person name="Wang P."/>
            <person name="Xu J."/>
            <person name="Bruns T."/>
            <person name="Baldrian P."/>
            <person name="Vilgalys R."/>
            <person name="Dunand C."/>
            <person name="Henrissat B."/>
            <person name="Grigoriev I.V."/>
            <person name="Hibbett D."/>
            <person name="Nagy L.G."/>
            <person name="Martin F.M."/>
        </authorList>
    </citation>
    <scope>NUCLEOTIDE SEQUENCE</scope>
    <source>
        <strain evidence="1">P2</strain>
    </source>
</reference>
<gene>
    <name evidence="1" type="ORF">BDM02DRAFT_2870379</name>
</gene>
<dbReference type="EMBL" id="MU118046">
    <property type="protein sequence ID" value="KAF9646895.1"/>
    <property type="molecule type" value="Genomic_DNA"/>
</dbReference>
<sequence>MFHGDLKGGNYPLPRKQQPRKPLTFSKPNILIDDHGHVHASDFGLTSIAHDEYSTRSLTKVMLCNGPYRNFCSEPSLQVQRRMCLHSERS</sequence>
<organism evidence="1 2">
    <name type="scientific">Thelephora ganbajun</name>
    <name type="common">Ganba fungus</name>
    <dbReference type="NCBI Taxonomy" id="370292"/>
    <lineage>
        <taxon>Eukaryota</taxon>
        <taxon>Fungi</taxon>
        <taxon>Dikarya</taxon>
        <taxon>Basidiomycota</taxon>
        <taxon>Agaricomycotina</taxon>
        <taxon>Agaricomycetes</taxon>
        <taxon>Thelephorales</taxon>
        <taxon>Thelephoraceae</taxon>
        <taxon>Thelephora</taxon>
    </lineage>
</organism>
<evidence type="ECO:0000313" key="2">
    <source>
        <dbReference type="Proteomes" id="UP000886501"/>
    </source>
</evidence>
<accession>A0ACB6ZAY4</accession>
<protein>
    <submittedName>
        <fullName evidence="1">Uncharacterized protein</fullName>
    </submittedName>
</protein>
<evidence type="ECO:0000313" key="1">
    <source>
        <dbReference type="EMBL" id="KAF9646895.1"/>
    </source>
</evidence>
<dbReference type="Proteomes" id="UP000886501">
    <property type="component" value="Unassembled WGS sequence"/>
</dbReference>
<reference evidence="1" key="1">
    <citation type="submission" date="2019-10" db="EMBL/GenBank/DDBJ databases">
        <authorList>
            <consortium name="DOE Joint Genome Institute"/>
            <person name="Kuo A."/>
            <person name="Miyauchi S."/>
            <person name="Kiss E."/>
            <person name="Drula E."/>
            <person name="Kohler A."/>
            <person name="Sanchez-Garcia M."/>
            <person name="Andreopoulos B."/>
            <person name="Barry K.W."/>
            <person name="Bonito G."/>
            <person name="Buee M."/>
            <person name="Carver A."/>
            <person name="Chen C."/>
            <person name="Cichocki N."/>
            <person name="Clum A."/>
            <person name="Culley D."/>
            <person name="Crous P.W."/>
            <person name="Fauchery L."/>
            <person name="Girlanda M."/>
            <person name="Hayes R."/>
            <person name="Keri Z."/>
            <person name="Labutti K."/>
            <person name="Lipzen A."/>
            <person name="Lombard V."/>
            <person name="Magnuson J."/>
            <person name="Maillard F."/>
            <person name="Morin E."/>
            <person name="Murat C."/>
            <person name="Nolan M."/>
            <person name="Ohm R."/>
            <person name="Pangilinan J."/>
            <person name="Pereira M."/>
            <person name="Perotto S."/>
            <person name="Peter M."/>
            <person name="Riley R."/>
            <person name="Sitrit Y."/>
            <person name="Stielow B."/>
            <person name="Szollosi G."/>
            <person name="Zifcakova L."/>
            <person name="Stursova M."/>
            <person name="Spatafora J.W."/>
            <person name="Tedersoo L."/>
            <person name="Vaario L.-M."/>
            <person name="Yamada A."/>
            <person name="Yan M."/>
            <person name="Wang P."/>
            <person name="Xu J."/>
            <person name="Bruns T."/>
            <person name="Baldrian P."/>
            <person name="Vilgalys R."/>
            <person name="Henrissat B."/>
            <person name="Grigoriev I.V."/>
            <person name="Hibbett D."/>
            <person name="Nagy L.G."/>
            <person name="Martin F.M."/>
        </authorList>
    </citation>
    <scope>NUCLEOTIDE SEQUENCE</scope>
    <source>
        <strain evidence="1">P2</strain>
    </source>
</reference>
<proteinExistence type="predicted"/>
<comment type="caution">
    <text evidence="1">The sequence shown here is derived from an EMBL/GenBank/DDBJ whole genome shotgun (WGS) entry which is preliminary data.</text>
</comment>
<keyword evidence="2" id="KW-1185">Reference proteome</keyword>
<name>A0ACB6ZAY4_THEGA</name>